<accession>A0A8S0ST80</accession>
<dbReference type="PROSITE" id="PS50108">
    <property type="entry name" value="CRIB"/>
    <property type="match status" value="1"/>
</dbReference>
<dbReference type="PANTHER" id="PTHR46931">
    <property type="entry name" value="CRIB DOMAIN-CONTAINING PROTEIN RIC2"/>
    <property type="match status" value="1"/>
</dbReference>
<keyword evidence="4" id="KW-1185">Reference proteome</keyword>
<evidence type="ECO:0000259" key="2">
    <source>
        <dbReference type="PROSITE" id="PS50108"/>
    </source>
</evidence>
<dbReference type="AlphaFoldDB" id="A0A8S0ST80"/>
<organism evidence="3 4">
    <name type="scientific">Olea europaea subsp. europaea</name>
    <dbReference type="NCBI Taxonomy" id="158383"/>
    <lineage>
        <taxon>Eukaryota</taxon>
        <taxon>Viridiplantae</taxon>
        <taxon>Streptophyta</taxon>
        <taxon>Embryophyta</taxon>
        <taxon>Tracheophyta</taxon>
        <taxon>Spermatophyta</taxon>
        <taxon>Magnoliopsida</taxon>
        <taxon>eudicotyledons</taxon>
        <taxon>Gunneridae</taxon>
        <taxon>Pentapetalae</taxon>
        <taxon>asterids</taxon>
        <taxon>lamiids</taxon>
        <taxon>Lamiales</taxon>
        <taxon>Oleaceae</taxon>
        <taxon>Oleeae</taxon>
        <taxon>Olea</taxon>
    </lineage>
</organism>
<feature type="compositionally biased region" description="Basic and acidic residues" evidence="1">
    <location>
        <begin position="46"/>
        <end position="58"/>
    </location>
</feature>
<feature type="region of interest" description="Disordered" evidence="1">
    <location>
        <begin position="36"/>
        <end position="59"/>
    </location>
</feature>
<evidence type="ECO:0000256" key="1">
    <source>
        <dbReference type="SAM" id="MobiDB-lite"/>
    </source>
</evidence>
<dbReference type="Proteomes" id="UP000594638">
    <property type="component" value="Unassembled WGS sequence"/>
</dbReference>
<name>A0A8S0ST80_OLEEU</name>
<dbReference type="InterPro" id="IPR000095">
    <property type="entry name" value="CRIB_dom"/>
</dbReference>
<dbReference type="CDD" id="cd00132">
    <property type="entry name" value="CRIB"/>
    <property type="match status" value="1"/>
</dbReference>
<dbReference type="PANTHER" id="PTHR46931:SF14">
    <property type="entry name" value="CRIB DOMAIN-CONTAINING PROTEIN RIC2"/>
    <property type="match status" value="1"/>
</dbReference>
<evidence type="ECO:0000313" key="4">
    <source>
        <dbReference type="Proteomes" id="UP000594638"/>
    </source>
</evidence>
<comment type="caution">
    <text evidence="3">The sequence shown here is derived from an EMBL/GenBank/DDBJ whole genome shotgun (WGS) entry which is preliminary data.</text>
</comment>
<evidence type="ECO:0000313" key="3">
    <source>
        <dbReference type="EMBL" id="CAA2995833.1"/>
    </source>
</evidence>
<dbReference type="Gramene" id="OE9A080533T1">
    <property type="protein sequence ID" value="OE9A080533C1"/>
    <property type="gene ID" value="OE9A080533"/>
</dbReference>
<proteinExistence type="predicted"/>
<dbReference type="OrthoDB" id="678664at2759"/>
<dbReference type="InterPro" id="IPR044509">
    <property type="entry name" value="RIC2/4"/>
</dbReference>
<protein>
    <recommendedName>
        <fullName evidence="2">CRIB domain-containing protein</fullName>
    </recommendedName>
</protein>
<reference evidence="3 4" key="1">
    <citation type="submission" date="2019-12" db="EMBL/GenBank/DDBJ databases">
        <authorList>
            <person name="Alioto T."/>
            <person name="Alioto T."/>
            <person name="Gomez Garrido J."/>
        </authorList>
    </citation>
    <scope>NUCLEOTIDE SEQUENCE [LARGE SCALE GENOMIC DNA]</scope>
</reference>
<dbReference type="EMBL" id="CACTIH010005509">
    <property type="protein sequence ID" value="CAA2995833.1"/>
    <property type="molecule type" value="Genomic_DNA"/>
</dbReference>
<feature type="domain" description="CRIB" evidence="2">
    <location>
        <begin position="103"/>
        <end position="116"/>
    </location>
</feature>
<gene>
    <name evidence="3" type="ORF">OLEA9_A080533</name>
</gene>
<sequence>MRDRMEKFALIPFSFGCDSDTSVEVSTTQLPEKKYTDSSVVVTRQTEGEGKPSREKSMKKTRGCLALPKPLFSKGIRRLMKNLKSFSQLFVYREKMEEKELEIGFPTDVKHVSHIGLDGSTTINPIPEWKNRKAPEILSLPSISLKQFELAMTAQSHGPLSATTTSRFTPSNHMNFQC</sequence>